<protein>
    <recommendedName>
        <fullName evidence="5">Virion-associated membrane protein</fullName>
    </recommendedName>
</protein>
<evidence type="ECO:0008006" key="5">
    <source>
        <dbReference type="Google" id="ProtNLM"/>
    </source>
</evidence>
<feature type="region of interest" description="Disordered" evidence="1">
    <location>
        <begin position="291"/>
        <end position="311"/>
    </location>
</feature>
<reference evidence="3 4" key="1">
    <citation type="submission" date="2012-10" db="EMBL/GenBank/DDBJ databases">
        <title>Complete genome sequence of Moumouvirus goulette.</title>
        <authorList>
            <person name="Fournous G."/>
            <person name="Bougalmi M."/>
            <person name="Colson P."/>
        </authorList>
    </citation>
    <scope>NUCLEOTIDE SEQUENCE [LARGE SCALE GENOMIC DNA]</scope>
</reference>
<keyword evidence="2" id="KW-0812">Transmembrane</keyword>
<dbReference type="Proteomes" id="UP000241071">
    <property type="component" value="Segment"/>
</dbReference>
<evidence type="ECO:0000256" key="2">
    <source>
        <dbReference type="SAM" id="Phobius"/>
    </source>
</evidence>
<proteinExistence type="predicted"/>
<feature type="compositionally biased region" description="Low complexity" evidence="1">
    <location>
        <begin position="291"/>
        <end position="303"/>
    </location>
</feature>
<keyword evidence="2" id="KW-0472">Membrane</keyword>
<gene>
    <name evidence="3" type="ORF">glt_00298</name>
</gene>
<name>M1PWH7_9VIRU</name>
<keyword evidence="4" id="KW-1185">Reference proteome</keyword>
<evidence type="ECO:0000313" key="4">
    <source>
        <dbReference type="Proteomes" id="UP000241071"/>
    </source>
</evidence>
<organism evidence="3 4">
    <name type="scientific">Moumouvirus goulette</name>
    <dbReference type="NCBI Taxonomy" id="1247379"/>
    <lineage>
        <taxon>Viruses</taxon>
        <taxon>Varidnaviria</taxon>
        <taxon>Bamfordvirae</taxon>
        <taxon>Nucleocytoviricota</taxon>
        <taxon>Megaviricetes</taxon>
        <taxon>Imitervirales</taxon>
        <taxon>Mimiviridae</taxon>
        <taxon>Megamimivirinae</taxon>
        <taxon>Moumouvirus</taxon>
        <taxon>Moumouvirus goulettemassiliense</taxon>
    </lineage>
</organism>
<evidence type="ECO:0000256" key="1">
    <source>
        <dbReference type="SAM" id="MobiDB-lite"/>
    </source>
</evidence>
<evidence type="ECO:0000313" key="3">
    <source>
        <dbReference type="EMBL" id="AGF85107.1"/>
    </source>
</evidence>
<keyword evidence="2" id="KW-1133">Transmembrane helix</keyword>
<sequence length="344" mass="36874">MSSINYGDTVFVAFPALSSPLILTGVLNISGPTMTRLNATQGTIANADPYVIDPVPGHKIGDVLNSNDVIRLRRLTDPQQRYLTDGFASNYNGKPMGVVNLTNNTGNDTYWKIVPIVPSTGPVSYGQRIRLENVSTGRDILYIVLSLPGVLTYADNTSGSIMSFVPGPLDNAQLQCCKDDPSLIQLGLCGDYKGTSCTGNCDSILTNYCAQVTTSDPRCGCILPASFYATSGLVGPPECIDDRCVNTNSYRKSTQCNPNCNIINCVINANDIAGSNIDKIIFEQKCGNQPTPNTPNTPNTPGTPGTPGIPGTTSPNRLRIFLIILVAIIVLIILGLFLYFILKK</sequence>
<accession>M1PWH7</accession>
<feature type="transmembrane region" description="Helical" evidence="2">
    <location>
        <begin position="320"/>
        <end position="342"/>
    </location>
</feature>
<dbReference type="EMBL" id="KC008572">
    <property type="protein sequence ID" value="AGF85107.1"/>
    <property type="molecule type" value="Genomic_DNA"/>
</dbReference>